<dbReference type="CDD" id="cd01449">
    <property type="entry name" value="TST_Repeat_2"/>
    <property type="match status" value="1"/>
</dbReference>
<dbReference type="CDD" id="cd01448">
    <property type="entry name" value="TST_Repeat_1"/>
    <property type="match status" value="1"/>
</dbReference>
<evidence type="ECO:0000313" key="6">
    <source>
        <dbReference type="EMBL" id="SUA58103.1"/>
    </source>
</evidence>
<reference evidence="5 8" key="2">
    <citation type="submission" date="2020-12" db="EMBL/GenBank/DDBJ databases">
        <title>FDA dAtabase for Regulatory Grade micrObial Sequences (FDA-ARGOS): Supporting development and validation of Infectious Disease Dx tests.</title>
        <authorList>
            <person name="Sproer C."/>
            <person name="Gronow S."/>
            <person name="Severitt S."/>
            <person name="Schroder I."/>
            <person name="Tallon L."/>
            <person name="Sadzewicz L."/>
            <person name="Zhao X."/>
            <person name="Boylan J."/>
            <person name="Ott S."/>
            <person name="Bowen H."/>
            <person name="Vavikolanu K."/>
            <person name="Mehta A."/>
            <person name="Aluvathingal J."/>
            <person name="Nadendla S."/>
            <person name="Lowell S."/>
            <person name="Myers T."/>
            <person name="Yan Y."/>
            <person name="Sichtig H."/>
        </authorList>
    </citation>
    <scope>NUCLEOTIDE SEQUENCE [LARGE SCALE GENOMIC DNA]</scope>
    <source>
        <strain evidence="5 8">FDAARGOS_872</strain>
    </source>
</reference>
<dbReference type="GO" id="GO:0004792">
    <property type="term" value="F:thiosulfate-cyanide sulfurtransferase activity"/>
    <property type="evidence" value="ECO:0007669"/>
    <property type="project" value="InterPro"/>
</dbReference>
<evidence type="ECO:0000313" key="8">
    <source>
        <dbReference type="Proteomes" id="UP000594903"/>
    </source>
</evidence>
<dbReference type="RefSeq" id="WP_018573341.1">
    <property type="nucleotide sequence ID" value="NZ_CP065725.1"/>
</dbReference>
<evidence type="ECO:0000313" key="7">
    <source>
        <dbReference type="Proteomes" id="UP000254603"/>
    </source>
</evidence>
<evidence type="ECO:0000259" key="4">
    <source>
        <dbReference type="PROSITE" id="PS50206"/>
    </source>
</evidence>
<feature type="domain" description="Rhodanese" evidence="4">
    <location>
        <begin position="169"/>
        <end position="282"/>
    </location>
</feature>
<reference evidence="6 7" key="1">
    <citation type="submission" date="2018-06" db="EMBL/GenBank/DDBJ databases">
        <authorList>
            <consortium name="Pathogen Informatics"/>
            <person name="Doyle S."/>
        </authorList>
    </citation>
    <scope>NUCLEOTIDE SEQUENCE [LARGE SCALE GENOMIC DNA]</scope>
    <source>
        <strain evidence="6 7">NCTC11997</strain>
    </source>
</reference>
<organism evidence="6 7">
    <name type="scientific">Oligella ureolytica</name>
    <dbReference type="NCBI Taxonomy" id="90244"/>
    <lineage>
        <taxon>Bacteria</taxon>
        <taxon>Pseudomonadati</taxon>
        <taxon>Pseudomonadota</taxon>
        <taxon>Betaproteobacteria</taxon>
        <taxon>Burkholderiales</taxon>
        <taxon>Alcaligenaceae</taxon>
        <taxon>Oligella</taxon>
    </lineage>
</organism>
<keyword evidence="6" id="KW-0670">Pyruvate</keyword>
<dbReference type="Gene3D" id="3.40.250.10">
    <property type="entry name" value="Rhodanese-like domain"/>
    <property type="match status" value="2"/>
</dbReference>
<dbReference type="SMART" id="SM00450">
    <property type="entry name" value="RHOD"/>
    <property type="match status" value="2"/>
</dbReference>
<dbReference type="EMBL" id="CP065725">
    <property type="protein sequence ID" value="QPT39952.1"/>
    <property type="molecule type" value="Genomic_DNA"/>
</dbReference>
<dbReference type="STRING" id="1122619.GCA_000373745_00158"/>
<dbReference type="InterPro" id="IPR001763">
    <property type="entry name" value="Rhodanese-like_dom"/>
</dbReference>
<dbReference type="PANTHER" id="PTHR11364:SF27">
    <property type="entry name" value="SULFURTRANSFERASE"/>
    <property type="match status" value="1"/>
</dbReference>
<dbReference type="PROSITE" id="PS00380">
    <property type="entry name" value="RHODANESE_1"/>
    <property type="match status" value="1"/>
</dbReference>
<accession>A0A378XKW0</accession>
<name>A0A378XKW0_9BURK</name>
<evidence type="ECO:0000256" key="3">
    <source>
        <dbReference type="RuleBase" id="RU000507"/>
    </source>
</evidence>
<dbReference type="EMBL" id="UGSB01000001">
    <property type="protein sequence ID" value="SUA58103.1"/>
    <property type="molecule type" value="Genomic_DNA"/>
</dbReference>
<feature type="domain" description="Rhodanese" evidence="4">
    <location>
        <begin position="18"/>
        <end position="137"/>
    </location>
</feature>
<evidence type="ECO:0000256" key="1">
    <source>
        <dbReference type="ARBA" id="ARBA00022679"/>
    </source>
</evidence>
<evidence type="ECO:0000256" key="2">
    <source>
        <dbReference type="ARBA" id="ARBA00022737"/>
    </source>
</evidence>
<dbReference type="InterPro" id="IPR036873">
    <property type="entry name" value="Rhodanese-like_dom_sf"/>
</dbReference>
<dbReference type="InterPro" id="IPR045078">
    <property type="entry name" value="TST/MPST-like"/>
</dbReference>
<sequence length="285" mass="31019">MYPLITVNELKDLLQQSNDEKLHIIDVRSDLRDEDLGRRNYLEGHIPGAVFFDVNRDLSATPTGVNGRHPLPERDDFAALLASRGMQVTDHYVVYDAANSMFASRLWWMLRWVGCAKVQVLDGGLEAWQAGGGELDRSDVAIGAAIEWQQAPRLVGGRVNADEVEVNIRLKDFLVVDARSAARFSGDDGAMDAVAGHIPGAVNRPFTENLVDGTQFKSADKLRQEFISLLGVRPASEVVAQCGSGISACHNLLAMEAAGLRGAKLYAGSWSEWISDSSRPVATGN</sequence>
<dbReference type="AlphaFoldDB" id="A0A378XKW0"/>
<evidence type="ECO:0000313" key="5">
    <source>
        <dbReference type="EMBL" id="QPT39952.1"/>
    </source>
</evidence>
<dbReference type="OrthoDB" id="9781034at2"/>
<gene>
    <name evidence="6" type="primary">sseA</name>
    <name evidence="5" type="ORF">I6G29_12710</name>
    <name evidence="6" type="ORF">NCTC11997_02616</name>
</gene>
<dbReference type="InterPro" id="IPR001307">
    <property type="entry name" value="Thiosulphate_STrfase_CS"/>
</dbReference>
<dbReference type="PROSITE" id="PS50206">
    <property type="entry name" value="RHODANESE_3"/>
    <property type="match status" value="2"/>
</dbReference>
<keyword evidence="2" id="KW-0677">Repeat</keyword>
<protein>
    <recommendedName>
        <fullName evidence="3">Sulfurtransferase</fullName>
    </recommendedName>
</protein>
<dbReference type="Proteomes" id="UP000254603">
    <property type="component" value="Unassembled WGS sequence"/>
</dbReference>
<dbReference type="Proteomes" id="UP000594903">
    <property type="component" value="Chromosome"/>
</dbReference>
<dbReference type="PANTHER" id="PTHR11364">
    <property type="entry name" value="THIOSULFATE SULFERTANSFERASE"/>
    <property type="match status" value="1"/>
</dbReference>
<dbReference type="SUPFAM" id="SSF52821">
    <property type="entry name" value="Rhodanese/Cell cycle control phosphatase"/>
    <property type="match status" value="2"/>
</dbReference>
<proteinExistence type="predicted"/>
<keyword evidence="1 3" id="KW-0808">Transferase</keyword>
<dbReference type="Pfam" id="PF00581">
    <property type="entry name" value="Rhodanese"/>
    <property type="match status" value="2"/>
</dbReference>
<dbReference type="PROSITE" id="PS00683">
    <property type="entry name" value="RHODANESE_2"/>
    <property type="match status" value="1"/>
</dbReference>
<keyword evidence="8" id="KW-1185">Reference proteome</keyword>